<feature type="domain" description="Carboxymuconolactone decarboxylase-like" evidence="1">
    <location>
        <begin position="18"/>
        <end position="102"/>
    </location>
</feature>
<dbReference type="PANTHER" id="PTHR33570">
    <property type="entry name" value="4-CARBOXYMUCONOLACTONE DECARBOXYLASE FAMILY PROTEIN"/>
    <property type="match status" value="1"/>
</dbReference>
<gene>
    <name evidence="2" type="ORF">CYJ32_03215</name>
</gene>
<comment type="caution">
    <text evidence="2">The sequence shown here is derived from an EMBL/GenBank/DDBJ whole genome shotgun (WGS) entry which is preliminary data.</text>
</comment>
<proteinExistence type="predicted"/>
<dbReference type="PANTHER" id="PTHR33570:SF9">
    <property type="entry name" value="BLL4600 PROTEIN"/>
    <property type="match status" value="1"/>
</dbReference>
<dbReference type="Gene3D" id="1.20.1290.10">
    <property type="entry name" value="AhpD-like"/>
    <property type="match status" value="1"/>
</dbReference>
<name>A0A2I1J6N4_9BIFI</name>
<dbReference type="EMBL" id="PKGU01000002">
    <property type="protein sequence ID" value="PKZ15400.1"/>
    <property type="molecule type" value="Genomic_DNA"/>
</dbReference>
<evidence type="ECO:0000313" key="3">
    <source>
        <dbReference type="Proteomes" id="UP000242263"/>
    </source>
</evidence>
<dbReference type="RefSeq" id="WP_022856575.1">
    <property type="nucleotide sequence ID" value="NZ_CAMYCS010000001.1"/>
</dbReference>
<protein>
    <submittedName>
        <fullName evidence="2">Carboxymuconolactone decarboxylase family protein</fullName>
    </submittedName>
</protein>
<dbReference type="GeneID" id="35868288"/>
<dbReference type="InterPro" id="IPR003779">
    <property type="entry name" value="CMD-like"/>
</dbReference>
<accession>A0A2I1J6N4</accession>
<sequence length="113" mass="12626">MRGIKQTAGRDRLGQFAPDFAQLNDDVLFGQIWADESLDLKTRSTIVICVFMGRGLVDDSLRYHLETAKKNGITREEISAIITQAAFYAGWPVAWAVFSMAQDVWSDADQPNS</sequence>
<dbReference type="InterPro" id="IPR052512">
    <property type="entry name" value="4CMD/NDH-1_regulator"/>
</dbReference>
<dbReference type="InterPro" id="IPR029032">
    <property type="entry name" value="AhpD-like"/>
</dbReference>
<dbReference type="Proteomes" id="UP000242263">
    <property type="component" value="Unassembled WGS sequence"/>
</dbReference>
<dbReference type="AlphaFoldDB" id="A0A2I1J6N4"/>
<dbReference type="SUPFAM" id="SSF69118">
    <property type="entry name" value="AhpD-like"/>
    <property type="match status" value="1"/>
</dbReference>
<evidence type="ECO:0000259" key="1">
    <source>
        <dbReference type="Pfam" id="PF02627"/>
    </source>
</evidence>
<organism evidence="2 3">
    <name type="scientific">Alloscardovia omnicolens</name>
    <dbReference type="NCBI Taxonomy" id="419015"/>
    <lineage>
        <taxon>Bacteria</taxon>
        <taxon>Bacillati</taxon>
        <taxon>Actinomycetota</taxon>
        <taxon>Actinomycetes</taxon>
        <taxon>Bifidobacteriales</taxon>
        <taxon>Bifidobacteriaceae</taxon>
        <taxon>Alloscardovia</taxon>
    </lineage>
</organism>
<dbReference type="GO" id="GO:0051920">
    <property type="term" value="F:peroxiredoxin activity"/>
    <property type="evidence" value="ECO:0007669"/>
    <property type="project" value="InterPro"/>
</dbReference>
<dbReference type="Pfam" id="PF02627">
    <property type="entry name" value="CMD"/>
    <property type="match status" value="1"/>
</dbReference>
<reference evidence="2 3" key="1">
    <citation type="submission" date="2017-12" db="EMBL/GenBank/DDBJ databases">
        <title>Phylogenetic diversity of female urinary microbiome.</title>
        <authorList>
            <person name="Thomas-White K."/>
            <person name="Wolfe A.J."/>
        </authorList>
    </citation>
    <scope>NUCLEOTIDE SEQUENCE [LARGE SCALE GENOMIC DNA]</scope>
    <source>
        <strain evidence="2 3">UMB0064</strain>
    </source>
</reference>
<evidence type="ECO:0000313" key="2">
    <source>
        <dbReference type="EMBL" id="PKZ15400.1"/>
    </source>
</evidence>